<organism evidence="6">
    <name type="scientific">Davidia involucrata</name>
    <name type="common">Dove tree</name>
    <dbReference type="NCBI Taxonomy" id="16924"/>
    <lineage>
        <taxon>Eukaryota</taxon>
        <taxon>Viridiplantae</taxon>
        <taxon>Streptophyta</taxon>
        <taxon>Embryophyta</taxon>
        <taxon>Tracheophyta</taxon>
        <taxon>Spermatophyta</taxon>
        <taxon>Magnoliopsida</taxon>
        <taxon>eudicotyledons</taxon>
        <taxon>Gunneridae</taxon>
        <taxon>Pentapetalae</taxon>
        <taxon>asterids</taxon>
        <taxon>Cornales</taxon>
        <taxon>Nyssaceae</taxon>
        <taxon>Davidia</taxon>
    </lineage>
</organism>
<evidence type="ECO:0000256" key="1">
    <source>
        <dbReference type="ARBA" id="ARBA00008894"/>
    </source>
</evidence>
<gene>
    <name evidence="6" type="ORF">Din_046906</name>
</gene>
<name>A0A5B7C9B9_DAVIN</name>
<dbReference type="Gene3D" id="1.10.10.10">
    <property type="entry name" value="Winged helix-like DNA-binding domain superfamily/Winged helix DNA-binding domain"/>
    <property type="match status" value="1"/>
</dbReference>
<dbReference type="InterPro" id="IPR002182">
    <property type="entry name" value="NB-ARC"/>
</dbReference>
<keyword evidence="2" id="KW-0433">Leucine-rich repeat</keyword>
<evidence type="ECO:0000256" key="2">
    <source>
        <dbReference type="ARBA" id="ARBA00022614"/>
    </source>
</evidence>
<dbReference type="Pfam" id="PF00931">
    <property type="entry name" value="NB-ARC"/>
    <property type="match status" value="1"/>
</dbReference>
<keyword evidence="4" id="KW-0611">Plant defense</keyword>
<keyword evidence="3" id="KW-0677">Repeat</keyword>
<dbReference type="GO" id="GO:0006952">
    <property type="term" value="P:defense response"/>
    <property type="evidence" value="ECO:0007669"/>
    <property type="project" value="UniProtKB-KW"/>
</dbReference>
<dbReference type="AlphaFoldDB" id="A0A5B7C9B9"/>
<dbReference type="InterPro" id="IPR008808">
    <property type="entry name" value="Powdery_mildew-R_dom"/>
</dbReference>
<dbReference type="PANTHER" id="PTHR36766:SF3">
    <property type="entry name" value="RPW8 DOMAIN-CONTAINING PROTEIN"/>
    <property type="match status" value="1"/>
</dbReference>
<dbReference type="Gene3D" id="1.10.8.430">
    <property type="entry name" value="Helical domain of apoptotic protease-activating factors"/>
    <property type="match status" value="1"/>
</dbReference>
<sequence length="816" mass="92174">MAADAVLGAAVGELLKAVLDVKDKAVKFKSILKNLASTLESIKPVFDDIEKLDKVLDRPPEETNTFTDRLKEAEKLVLKCSKIKWWNYCKKSDYAKKLIELEQSLLKFFQMEVQALISMHSRKILVVVNELNVKMEQMSSSRRNGGQVSEPRLFLGSCGVPGVSDLIVGLDVPLKELKLQLLKDGVSVVVLSAPGGCGKTTLAKLLCHDNEIKGIFGENIFFLTVSKKPNLKVIVQKVFQHKGYTVHEFQNDDDAITQLGNLLEQIKPDPVLLVLDDVWSGSESLVQNFMFKMPGYKILVTSRSEFPRFGSTYKLKLLNDEDAMTLFCNSAFPQDGSSSVPDHLVNEIVKGCRGFPLALTVVGRSLCGQPEVAWISTLKQWSEGQSIFDSNSDLLIRLQTSLDALDERVKECYLDLASFPEDERIPATALIDMWVELYNLDEDGVHALANLHELSTRNLVNLVFARNDAREVDGYYNEHFVMQHDLLRELAIHQSSHKPIEQRKRLIMDLRGNDLPKWSSEHIQRPIHARLLSISTDETFSSSWYNMQLPEVEVLILNFRARNYTLPKFMEKMDQLKALIIINYDFCPAELSNFPLLGSLSSLKRIRLEHVSISSLSKSTLKLRNLHKISLVMCEIGDAFRNLTAQIPDMLPNLVEIDIDCCNDLVEFPVGLCDIVHLKKLSITNCHELDALPEGFGKLANLEVLRLQNCTKLSDLPESIGSLHKLSFLDISDCLSMSKMPTRMGELCGLSKLNMRGCWGLSELPQSVKDLGQLKDVICDEETSYLWEPYMVHLSNLKINVLKEDINLNWLPNLHF</sequence>
<dbReference type="InterPro" id="IPR032675">
    <property type="entry name" value="LRR_dom_sf"/>
</dbReference>
<evidence type="ECO:0000256" key="3">
    <source>
        <dbReference type="ARBA" id="ARBA00022737"/>
    </source>
</evidence>
<feature type="domain" description="RPW8" evidence="5">
    <location>
        <begin position="1"/>
        <end position="147"/>
    </location>
</feature>
<dbReference type="SUPFAM" id="SSF52047">
    <property type="entry name" value="RNI-like"/>
    <property type="match status" value="1"/>
</dbReference>
<dbReference type="GO" id="GO:0043531">
    <property type="term" value="F:ADP binding"/>
    <property type="evidence" value="ECO:0007669"/>
    <property type="project" value="InterPro"/>
</dbReference>
<dbReference type="InterPro" id="IPR055414">
    <property type="entry name" value="LRR_R13L4/SHOC2-like"/>
</dbReference>
<dbReference type="Gene3D" id="3.40.50.300">
    <property type="entry name" value="P-loop containing nucleotide triphosphate hydrolases"/>
    <property type="match status" value="1"/>
</dbReference>
<evidence type="ECO:0000256" key="4">
    <source>
        <dbReference type="ARBA" id="ARBA00022821"/>
    </source>
</evidence>
<accession>A0A5B7C9B9</accession>
<dbReference type="FunFam" id="3.40.50.300:FF:003793">
    <property type="entry name" value="Probable disease resistance protein At5g66900"/>
    <property type="match status" value="1"/>
</dbReference>
<dbReference type="Pfam" id="PF23598">
    <property type="entry name" value="LRR_14"/>
    <property type="match status" value="1"/>
</dbReference>
<dbReference type="Pfam" id="PF05659">
    <property type="entry name" value="RPW8"/>
    <property type="match status" value="1"/>
</dbReference>
<evidence type="ECO:0000259" key="5">
    <source>
        <dbReference type="PROSITE" id="PS51153"/>
    </source>
</evidence>
<evidence type="ECO:0000313" key="6">
    <source>
        <dbReference type="EMBL" id="MPA77465.1"/>
    </source>
</evidence>
<comment type="similarity">
    <text evidence="1">Belongs to the disease resistance NB-LRR family.</text>
</comment>
<dbReference type="InterPro" id="IPR027417">
    <property type="entry name" value="P-loop_NTPase"/>
</dbReference>
<dbReference type="Gene3D" id="3.80.10.10">
    <property type="entry name" value="Ribonuclease Inhibitor"/>
    <property type="match status" value="1"/>
</dbReference>
<dbReference type="PRINTS" id="PR00364">
    <property type="entry name" value="DISEASERSIST"/>
</dbReference>
<proteinExistence type="inferred from homology"/>
<protein>
    <recommendedName>
        <fullName evidence="5">RPW8 domain-containing protein</fullName>
    </recommendedName>
</protein>
<reference evidence="6" key="1">
    <citation type="submission" date="2019-08" db="EMBL/GenBank/DDBJ databases">
        <title>Reference gene set and small RNA set construction with multiple tissues from Davidia involucrata Baill.</title>
        <authorList>
            <person name="Yang H."/>
            <person name="Zhou C."/>
            <person name="Li G."/>
            <person name="Wang J."/>
            <person name="Gao P."/>
            <person name="Wang M."/>
            <person name="Wang R."/>
            <person name="Zhao Y."/>
        </authorList>
    </citation>
    <scope>NUCLEOTIDE SEQUENCE</scope>
    <source>
        <tissue evidence="6">Mixed with DoveR01_LX</tissue>
    </source>
</reference>
<dbReference type="PROSITE" id="PS51153">
    <property type="entry name" value="RPW8"/>
    <property type="match status" value="1"/>
</dbReference>
<dbReference type="EMBL" id="GHES01046906">
    <property type="protein sequence ID" value="MPA77465.1"/>
    <property type="molecule type" value="Transcribed_RNA"/>
</dbReference>
<dbReference type="InterPro" id="IPR042197">
    <property type="entry name" value="Apaf_helical"/>
</dbReference>
<dbReference type="SUPFAM" id="SSF52540">
    <property type="entry name" value="P-loop containing nucleoside triphosphate hydrolases"/>
    <property type="match status" value="1"/>
</dbReference>
<dbReference type="PANTHER" id="PTHR36766">
    <property type="entry name" value="PLANT BROAD-SPECTRUM MILDEW RESISTANCE PROTEIN RPW8"/>
    <property type="match status" value="1"/>
</dbReference>
<dbReference type="InterPro" id="IPR036388">
    <property type="entry name" value="WH-like_DNA-bd_sf"/>
</dbReference>